<dbReference type="Proteomes" id="UP000316775">
    <property type="component" value="Unassembled WGS sequence"/>
</dbReference>
<comment type="caution">
    <text evidence="1">The sequence shown here is derived from an EMBL/GenBank/DDBJ whole genome shotgun (WGS) entry which is preliminary data.</text>
</comment>
<protein>
    <recommendedName>
        <fullName evidence="3">DUF1566 domain-containing protein</fullName>
    </recommendedName>
</protein>
<name>A0A4Y4B2W5_9FLAO</name>
<keyword evidence="2" id="KW-1185">Reference proteome</keyword>
<reference evidence="1 2" key="1">
    <citation type="submission" date="2019-06" db="EMBL/GenBank/DDBJ databases">
        <title>Whole genome shotgun sequence of Flavobacterium flevense NBRC 14960.</title>
        <authorList>
            <person name="Hosoyama A."/>
            <person name="Uohara A."/>
            <person name="Ohji S."/>
            <person name="Ichikawa N."/>
        </authorList>
    </citation>
    <scope>NUCLEOTIDE SEQUENCE [LARGE SCALE GENOMIC DNA]</scope>
    <source>
        <strain evidence="1 2">NBRC 14960</strain>
    </source>
</reference>
<organism evidence="1 2">
    <name type="scientific">Flavobacterium flevense</name>
    <dbReference type="NCBI Taxonomy" id="983"/>
    <lineage>
        <taxon>Bacteria</taxon>
        <taxon>Pseudomonadati</taxon>
        <taxon>Bacteroidota</taxon>
        <taxon>Flavobacteriia</taxon>
        <taxon>Flavobacteriales</taxon>
        <taxon>Flavobacteriaceae</taxon>
        <taxon>Flavobacterium</taxon>
    </lineage>
</organism>
<dbReference type="EMBL" id="BJNP01000063">
    <property type="protein sequence ID" value="GEC73742.1"/>
    <property type="molecule type" value="Genomic_DNA"/>
</dbReference>
<sequence>MNYKSILVSMKQLLLLLLIVTLNNTVLGQGLTRHGQNSSVPERLLNSSGAIGKDNLVSKNGEKAASLVLYQNYQGGKIFYFLKPGDPGYEEGETHGLIAALNVVKETTNNNPVWSTNENLTTGTTAEGVGAGKNNTTTLIASDVNARAAILVSNYSVTSDGIVYDDWYLPSLEEALIFVSDYRKMYSANITFGIWTSTEISSSQANYIDTGSKTSGSFMKNRNFASTVPIRQF</sequence>
<dbReference type="RefSeq" id="WP_073243221.1">
    <property type="nucleotide sequence ID" value="NZ_BJNP01000063.1"/>
</dbReference>
<evidence type="ECO:0000313" key="2">
    <source>
        <dbReference type="Proteomes" id="UP000316775"/>
    </source>
</evidence>
<evidence type="ECO:0008006" key="3">
    <source>
        <dbReference type="Google" id="ProtNLM"/>
    </source>
</evidence>
<dbReference type="STRING" id="983.SAMN05443543_10383"/>
<proteinExistence type="predicted"/>
<evidence type="ECO:0000313" key="1">
    <source>
        <dbReference type="EMBL" id="GEC73742.1"/>
    </source>
</evidence>
<gene>
    <name evidence="1" type="ORF">FFL01_32810</name>
</gene>
<dbReference type="AlphaFoldDB" id="A0A4Y4B2W5"/>
<accession>A0A4Y4B2W5</accession>